<feature type="region of interest" description="Disordered" evidence="1">
    <location>
        <begin position="234"/>
        <end position="257"/>
    </location>
</feature>
<dbReference type="AlphaFoldDB" id="A0AAI8VJK5"/>
<dbReference type="Proteomes" id="UP001295740">
    <property type="component" value="Unassembled WGS sequence"/>
</dbReference>
<evidence type="ECO:0000256" key="1">
    <source>
        <dbReference type="SAM" id="MobiDB-lite"/>
    </source>
</evidence>
<gene>
    <name evidence="2" type="ORF">KHLLAP_LOCUS6088</name>
</gene>
<sequence>MANCNRLLSTHGSLTPTQGQAESGLDRLLLPTQADSDNEDWLEYFDFEGFTGSGPAKDVVCEDKRVSDASPVDDPRVCNLDLDVPASVDPDGLRALARTSSQAEARHDDHQVAVIPPTINHALSISTRMPCVDRDDPMTASSSILPKGATAPFCGVHHDTYPETTPPAPNASETLHIHHDQGGLGRCSTCRTTPGVTGGISLNTFTGNATVTVDCHPPELIDLTFSASGLGGEALQRKSKRPLSNDGNRQAKMPRNRRNCMNLRAQGVRCVRG</sequence>
<proteinExistence type="predicted"/>
<comment type="caution">
    <text evidence="2">The sequence shown here is derived from an EMBL/GenBank/DDBJ whole genome shotgun (WGS) entry which is preliminary data.</text>
</comment>
<accession>A0AAI8VJK5</accession>
<name>A0AAI8VJK5_9PEZI</name>
<protein>
    <submittedName>
        <fullName evidence="2">Uu.00g130140.m01.CDS01</fullName>
    </submittedName>
</protein>
<dbReference type="EMBL" id="CAUWAG010000007">
    <property type="protein sequence ID" value="CAJ2505620.1"/>
    <property type="molecule type" value="Genomic_DNA"/>
</dbReference>
<evidence type="ECO:0000313" key="3">
    <source>
        <dbReference type="Proteomes" id="UP001295740"/>
    </source>
</evidence>
<organism evidence="2 3">
    <name type="scientific">Anthostomella pinea</name>
    <dbReference type="NCBI Taxonomy" id="933095"/>
    <lineage>
        <taxon>Eukaryota</taxon>
        <taxon>Fungi</taxon>
        <taxon>Dikarya</taxon>
        <taxon>Ascomycota</taxon>
        <taxon>Pezizomycotina</taxon>
        <taxon>Sordariomycetes</taxon>
        <taxon>Xylariomycetidae</taxon>
        <taxon>Xylariales</taxon>
        <taxon>Xylariaceae</taxon>
        <taxon>Anthostomella</taxon>
    </lineage>
</organism>
<evidence type="ECO:0000313" key="2">
    <source>
        <dbReference type="EMBL" id="CAJ2505620.1"/>
    </source>
</evidence>
<keyword evidence="3" id="KW-1185">Reference proteome</keyword>
<reference evidence="2" key="1">
    <citation type="submission" date="2023-10" db="EMBL/GenBank/DDBJ databases">
        <authorList>
            <person name="Hackl T."/>
        </authorList>
    </citation>
    <scope>NUCLEOTIDE SEQUENCE</scope>
</reference>